<evidence type="ECO:0000313" key="3">
    <source>
        <dbReference type="EMBL" id="RTR20990.1"/>
    </source>
</evidence>
<reference evidence="3 4" key="1">
    <citation type="submission" date="2018-12" db="EMBL/GenBank/DDBJ databases">
        <authorList>
            <person name="Yang Y."/>
        </authorList>
    </citation>
    <scope>NUCLEOTIDE SEQUENCE [LARGE SCALE GENOMIC DNA]</scope>
    <source>
        <strain evidence="3 4">L-25-5w-1</strain>
    </source>
</reference>
<organism evidence="3 4">
    <name type="scientific">Azospirillum griseum</name>
    <dbReference type="NCBI Taxonomy" id="2496639"/>
    <lineage>
        <taxon>Bacteria</taxon>
        <taxon>Pseudomonadati</taxon>
        <taxon>Pseudomonadota</taxon>
        <taxon>Alphaproteobacteria</taxon>
        <taxon>Rhodospirillales</taxon>
        <taxon>Azospirillaceae</taxon>
        <taxon>Azospirillum</taxon>
    </lineage>
</organism>
<dbReference type="OrthoDB" id="6758483at2"/>
<proteinExistence type="predicted"/>
<dbReference type="Gene3D" id="2.40.160.10">
    <property type="entry name" value="Porin"/>
    <property type="match status" value="1"/>
</dbReference>
<dbReference type="InterPro" id="IPR033900">
    <property type="entry name" value="Gram_neg_porin_domain"/>
</dbReference>
<protein>
    <submittedName>
        <fullName evidence="3">Porin</fullName>
    </submittedName>
</protein>
<gene>
    <name evidence="3" type="ORF">EJ903_09575</name>
</gene>
<dbReference type="RefSeq" id="WP_126614531.1">
    <property type="nucleotide sequence ID" value="NZ_JBHUCY010000029.1"/>
</dbReference>
<keyword evidence="4" id="KW-1185">Reference proteome</keyword>
<accession>A0A3S0HY15</accession>
<dbReference type="Proteomes" id="UP000277007">
    <property type="component" value="Unassembled WGS sequence"/>
</dbReference>
<dbReference type="GO" id="GO:0016020">
    <property type="term" value="C:membrane"/>
    <property type="evidence" value="ECO:0007669"/>
    <property type="project" value="InterPro"/>
</dbReference>
<evidence type="ECO:0000256" key="1">
    <source>
        <dbReference type="SAM" id="SignalP"/>
    </source>
</evidence>
<dbReference type="GO" id="GO:0015288">
    <property type="term" value="F:porin activity"/>
    <property type="evidence" value="ECO:0007669"/>
    <property type="project" value="InterPro"/>
</dbReference>
<dbReference type="SUPFAM" id="SSF56935">
    <property type="entry name" value="Porins"/>
    <property type="match status" value="1"/>
</dbReference>
<feature type="domain" description="Porin" evidence="2">
    <location>
        <begin position="10"/>
        <end position="359"/>
    </location>
</feature>
<dbReference type="InterPro" id="IPR023614">
    <property type="entry name" value="Porin_dom_sf"/>
</dbReference>
<dbReference type="AlphaFoldDB" id="A0A3S0HY15"/>
<dbReference type="Pfam" id="PF13609">
    <property type="entry name" value="Porin_4"/>
    <property type="match status" value="1"/>
</dbReference>
<comment type="caution">
    <text evidence="3">The sequence shown here is derived from an EMBL/GenBank/DDBJ whole genome shotgun (WGS) entry which is preliminary data.</text>
</comment>
<name>A0A3S0HY15_9PROT</name>
<feature type="signal peptide" evidence="1">
    <location>
        <begin position="1"/>
        <end position="24"/>
    </location>
</feature>
<keyword evidence="1" id="KW-0732">Signal</keyword>
<evidence type="ECO:0000259" key="2">
    <source>
        <dbReference type="Pfam" id="PF13609"/>
    </source>
</evidence>
<sequence>MTQYWLGSVAAIALAALGSTTANAASKFDIILGGEAYFEAGVVGQSLKSGQRSTEFRNRFQLKVSPTATADNGLEYGARVTLQASNSDRTVSDDGAYMFVKGGFGQISAGALGGPSDGTGVIAPSDWGTGGVDGSYAAFLGNTGSNVPSMTTNLKAFKTGDAGTRVLYASPRFSGFQAVVSYQPKTGNFHTSVDRSKTVAAADSFRSGGYSDVYEGGFNYADTLGDVTVAGDVFVIGGQSRNTSTGTSFERLSSYHVGLSAAYGGLKVGGSYANGGDSGYITRSSNTRATDRGAQDVWTVGAQYTTGAYTLGVGYLRSKDAGDLTVRGDRRFNLITTGLRYTVAPGLALGAEYNHFDLKSDTTSQNDRGNIVLLRSTLVF</sequence>
<evidence type="ECO:0000313" key="4">
    <source>
        <dbReference type="Proteomes" id="UP000277007"/>
    </source>
</evidence>
<feature type="chain" id="PRO_5018741750" evidence="1">
    <location>
        <begin position="25"/>
        <end position="380"/>
    </location>
</feature>
<dbReference type="EMBL" id="RXMA01000007">
    <property type="protein sequence ID" value="RTR20990.1"/>
    <property type="molecule type" value="Genomic_DNA"/>
</dbReference>